<reference evidence="7" key="2">
    <citation type="submission" date="2023-01" db="EMBL/GenBank/DDBJ databases">
        <authorList>
            <person name="Sun Q."/>
            <person name="Evtushenko L."/>
        </authorList>
    </citation>
    <scope>NUCLEOTIDE SEQUENCE</scope>
    <source>
        <strain evidence="7">VKM Ac-1401</strain>
    </source>
</reference>
<feature type="compositionally biased region" description="Pro residues" evidence="5">
    <location>
        <begin position="1"/>
        <end position="10"/>
    </location>
</feature>
<organism evidence="7 8">
    <name type="scientific">Leifsonia poae</name>
    <dbReference type="NCBI Taxonomy" id="110933"/>
    <lineage>
        <taxon>Bacteria</taxon>
        <taxon>Bacillati</taxon>
        <taxon>Actinomycetota</taxon>
        <taxon>Actinomycetes</taxon>
        <taxon>Micrococcales</taxon>
        <taxon>Microbacteriaceae</taxon>
        <taxon>Leifsonia</taxon>
    </lineage>
</organism>
<reference evidence="7" key="1">
    <citation type="journal article" date="2014" name="Int. J. Syst. Evol. Microbiol.">
        <title>Complete genome sequence of Corynebacterium casei LMG S-19264T (=DSM 44701T), isolated from a smear-ripened cheese.</title>
        <authorList>
            <consortium name="US DOE Joint Genome Institute (JGI-PGF)"/>
            <person name="Walter F."/>
            <person name="Albersmeier A."/>
            <person name="Kalinowski J."/>
            <person name="Ruckert C."/>
        </authorList>
    </citation>
    <scope>NUCLEOTIDE SEQUENCE</scope>
    <source>
        <strain evidence="7">VKM Ac-1401</strain>
    </source>
</reference>
<evidence type="ECO:0000256" key="3">
    <source>
        <dbReference type="ARBA" id="ARBA00022989"/>
    </source>
</evidence>
<keyword evidence="4 6" id="KW-0472">Membrane</keyword>
<evidence type="ECO:0000256" key="1">
    <source>
        <dbReference type="ARBA" id="ARBA00004141"/>
    </source>
</evidence>
<dbReference type="Pfam" id="PF09685">
    <property type="entry name" value="MamF_MmsF"/>
    <property type="match status" value="1"/>
</dbReference>
<evidence type="ECO:0000313" key="8">
    <source>
        <dbReference type="Proteomes" id="UP001142372"/>
    </source>
</evidence>
<feature type="compositionally biased region" description="Pro residues" evidence="5">
    <location>
        <begin position="18"/>
        <end position="35"/>
    </location>
</feature>
<dbReference type="RefSeq" id="WP_271178567.1">
    <property type="nucleotide sequence ID" value="NZ_BAAAJO010000003.1"/>
</dbReference>
<evidence type="ECO:0008006" key="9">
    <source>
        <dbReference type="Google" id="ProtNLM"/>
    </source>
</evidence>
<evidence type="ECO:0000256" key="2">
    <source>
        <dbReference type="ARBA" id="ARBA00022692"/>
    </source>
</evidence>
<keyword evidence="8" id="KW-1185">Reference proteome</keyword>
<name>A0A9W6HDN3_9MICO</name>
<dbReference type="Proteomes" id="UP001142372">
    <property type="component" value="Unassembled WGS sequence"/>
</dbReference>
<protein>
    <recommendedName>
        <fullName evidence="9">DUF4870 domain-containing protein</fullName>
    </recommendedName>
</protein>
<gene>
    <name evidence="7" type="ORF">GCM10017584_35410</name>
</gene>
<feature type="transmembrane region" description="Helical" evidence="6">
    <location>
        <begin position="85"/>
        <end position="107"/>
    </location>
</feature>
<comment type="caution">
    <text evidence="7">The sequence shown here is derived from an EMBL/GenBank/DDBJ whole genome shotgun (WGS) entry which is preliminary data.</text>
</comment>
<keyword evidence="2 6" id="KW-0812">Transmembrane</keyword>
<sequence length="191" mass="20862">MNDPTQPPSDPAAGGVPPQQPVPPTGAVPPPPPQQPYGSVPRQQPYGSVPPQQPQQPQQPYGGVPPQQPYGAPAAPLDPAQDKQWASFAHLGGILWILPSLIIFLVFKDRGRLTNQEAKEALNWQITWIIVWIASQIVGAILSFTGIGWLLFGLLIPWVLYVVNLVFSILGFVKVNGGGTYRYPVNFRFIK</sequence>
<evidence type="ECO:0000256" key="5">
    <source>
        <dbReference type="SAM" id="MobiDB-lite"/>
    </source>
</evidence>
<dbReference type="InterPro" id="IPR019109">
    <property type="entry name" value="MamF_MmsF"/>
</dbReference>
<comment type="subcellular location">
    <subcellularLocation>
        <location evidence="1">Membrane</location>
        <topology evidence="1">Multi-pass membrane protein</topology>
    </subcellularLocation>
</comment>
<feature type="region of interest" description="Disordered" evidence="5">
    <location>
        <begin position="1"/>
        <end position="78"/>
    </location>
</feature>
<accession>A0A9W6HDN3</accession>
<feature type="transmembrane region" description="Helical" evidence="6">
    <location>
        <begin position="128"/>
        <end position="152"/>
    </location>
</feature>
<feature type="compositionally biased region" description="Low complexity" evidence="5">
    <location>
        <begin position="36"/>
        <end position="75"/>
    </location>
</feature>
<keyword evidence="3 6" id="KW-1133">Transmembrane helix</keyword>
<feature type="transmembrane region" description="Helical" evidence="6">
    <location>
        <begin position="158"/>
        <end position="175"/>
    </location>
</feature>
<evidence type="ECO:0000313" key="7">
    <source>
        <dbReference type="EMBL" id="GLJ77967.1"/>
    </source>
</evidence>
<proteinExistence type="predicted"/>
<evidence type="ECO:0000256" key="4">
    <source>
        <dbReference type="ARBA" id="ARBA00023136"/>
    </source>
</evidence>
<evidence type="ECO:0000256" key="6">
    <source>
        <dbReference type="SAM" id="Phobius"/>
    </source>
</evidence>
<dbReference type="EMBL" id="BSEN01000015">
    <property type="protein sequence ID" value="GLJ77967.1"/>
    <property type="molecule type" value="Genomic_DNA"/>
</dbReference>
<dbReference type="AlphaFoldDB" id="A0A9W6HDN3"/>